<evidence type="ECO:0000256" key="3">
    <source>
        <dbReference type="PROSITE-ProRule" id="PRU01191"/>
    </source>
</evidence>
<reference evidence="4" key="1">
    <citation type="journal article" date="2016" name="Nat. Genet.">
        <title>A high-quality carrot genome assembly provides new insights into carotenoid accumulation and asterid genome evolution.</title>
        <authorList>
            <person name="Iorizzo M."/>
            <person name="Ellison S."/>
            <person name="Senalik D."/>
            <person name="Zeng P."/>
            <person name="Satapoomin P."/>
            <person name="Huang J."/>
            <person name="Bowman M."/>
            <person name="Iovene M."/>
            <person name="Sanseverino W."/>
            <person name="Cavagnaro P."/>
            <person name="Yildiz M."/>
            <person name="Macko-Podgorni A."/>
            <person name="Moranska E."/>
            <person name="Grzebelus E."/>
            <person name="Grzebelus D."/>
            <person name="Ashrafi H."/>
            <person name="Zheng Z."/>
            <person name="Cheng S."/>
            <person name="Spooner D."/>
            <person name="Van Deynze A."/>
            <person name="Simon P."/>
        </authorList>
    </citation>
    <scope>NUCLEOTIDE SEQUENCE</scope>
    <source>
        <tissue evidence="4">Leaf</tissue>
    </source>
</reference>
<dbReference type="Pfam" id="PF03514">
    <property type="entry name" value="GRAS"/>
    <property type="match status" value="1"/>
</dbReference>
<feature type="region of interest" description="SAW" evidence="3">
    <location>
        <begin position="380"/>
        <end position="456"/>
    </location>
</feature>
<evidence type="ECO:0000256" key="2">
    <source>
        <dbReference type="ARBA" id="ARBA00023163"/>
    </source>
</evidence>
<sequence>MSAALWKYVEYIINMYMLRHIFFIPRFYNIYGNRVLSVEDVMMIAKEKYIQYISHTPDDLSMLFHPLNNHYSGLSGEAAEDIELVVFLLASAETFVNRQFHQMINLLSMCYQLATPDGNPIKRLVFYFAEALKERIQQETGNALLGGMGHQRRKTMQLQDALTMLHPAAIACHQQLPVSQVIQFASMQAILDNVSTSSRIHLVDIGIKNGLYWVIFMQALSVRHECPLELLKITAVISSSRESTEVIGKRLSSFAQSINLPFSFNIVVTSMEDLMEEVFSFETEETVAFFSHVYLSTMLAWPNRLAALMGVMKKIRPRVMVVVEIEAHTNSPALMDRFIEALFLYGSLFDCLENCMDRCSQFRKTIEAVYLWEGIQNLVTSEGELWIHRHEKIDYWRDVFGRFGLVEMELSKSSLSQADLVLKKNPCGKFCTLAMNGKSLICGWKGAPISSVSAWEFRQE</sequence>
<dbReference type="Proteomes" id="UP000077755">
    <property type="component" value="Chromosome 8"/>
</dbReference>
<organism evidence="4 5">
    <name type="scientific">Daucus carota subsp. sativus</name>
    <name type="common">Carrot</name>
    <dbReference type="NCBI Taxonomy" id="79200"/>
    <lineage>
        <taxon>Eukaryota</taxon>
        <taxon>Viridiplantae</taxon>
        <taxon>Streptophyta</taxon>
        <taxon>Embryophyta</taxon>
        <taxon>Tracheophyta</taxon>
        <taxon>Spermatophyta</taxon>
        <taxon>Magnoliopsida</taxon>
        <taxon>eudicotyledons</taxon>
        <taxon>Gunneridae</taxon>
        <taxon>Pentapetalae</taxon>
        <taxon>asterids</taxon>
        <taxon>campanulids</taxon>
        <taxon>Apiales</taxon>
        <taxon>Apiaceae</taxon>
        <taxon>Apioideae</taxon>
        <taxon>Scandiceae</taxon>
        <taxon>Daucinae</taxon>
        <taxon>Daucus</taxon>
        <taxon>Daucus sect. Daucus</taxon>
    </lineage>
</organism>
<keyword evidence="5" id="KW-1185">Reference proteome</keyword>
<keyword evidence="2" id="KW-0804">Transcription</keyword>
<dbReference type="InterPro" id="IPR005202">
    <property type="entry name" value="TF_GRAS"/>
</dbReference>
<keyword evidence="1" id="KW-0805">Transcription regulation</keyword>
<evidence type="ECO:0000313" key="5">
    <source>
        <dbReference type="Proteomes" id="UP000077755"/>
    </source>
</evidence>
<name>A0AAF0XTJ7_DAUCS</name>
<dbReference type="EMBL" id="CP093350">
    <property type="protein sequence ID" value="WOH13062.1"/>
    <property type="molecule type" value="Genomic_DNA"/>
</dbReference>
<dbReference type="PROSITE" id="PS50985">
    <property type="entry name" value="GRAS"/>
    <property type="match status" value="1"/>
</dbReference>
<evidence type="ECO:0000256" key="1">
    <source>
        <dbReference type="ARBA" id="ARBA00023015"/>
    </source>
</evidence>
<comment type="similarity">
    <text evidence="3">Belongs to the GRAS family.</text>
</comment>
<feature type="region of interest" description="Leucine repeat II (LRII)" evidence="3">
    <location>
        <begin position="246"/>
        <end position="278"/>
    </location>
</feature>
<dbReference type="AlphaFoldDB" id="A0AAF0XTJ7"/>
<accession>A0AAF0XTJ7</accession>
<evidence type="ECO:0000313" key="4">
    <source>
        <dbReference type="EMBL" id="WOH13062.1"/>
    </source>
</evidence>
<dbReference type="PANTHER" id="PTHR31636">
    <property type="entry name" value="OSJNBA0084A10.13 PROTEIN-RELATED"/>
    <property type="match status" value="1"/>
</dbReference>
<gene>
    <name evidence="4" type="ORF">DCAR_0832571</name>
</gene>
<proteinExistence type="inferred from homology"/>
<evidence type="ECO:0008006" key="6">
    <source>
        <dbReference type="Google" id="ProtNLM"/>
    </source>
</evidence>
<reference evidence="4" key="2">
    <citation type="submission" date="2022-03" db="EMBL/GenBank/DDBJ databases">
        <title>Draft title - Genomic analysis of global carrot germplasm unveils the trajectory of domestication and the origin of high carotenoid orange carrot.</title>
        <authorList>
            <person name="Iorizzo M."/>
            <person name="Ellison S."/>
            <person name="Senalik D."/>
            <person name="Macko-Podgorni A."/>
            <person name="Grzebelus D."/>
            <person name="Bostan H."/>
            <person name="Rolling W."/>
            <person name="Curaba J."/>
            <person name="Simon P."/>
        </authorList>
    </citation>
    <scope>NUCLEOTIDE SEQUENCE</scope>
    <source>
        <tissue evidence="4">Leaf</tissue>
    </source>
</reference>
<protein>
    <recommendedName>
        <fullName evidence="6">DELLA protein</fullName>
    </recommendedName>
</protein>
<comment type="caution">
    <text evidence="3">Lacks conserved residue(s) required for the propagation of feature annotation.</text>
</comment>